<sequence>MDEEVDRPNNIIGFFGTGAGVGCTSIAKIMSKSIAAAGHKVILLGLNLYEPGFDQKPQTSLDQLRPRITSKILQESDFELIKQNGYFYLPGNHDFLSAQDYQEEEIEYLLEQASKYADVVLCDFGSIPESAAWYVGIQKSAIRLFITHPKHNYRLPALMEVANQLDLYPHDFQLIINRATESAIVNSKNLSQTVGSHILFELPQYEGFPENLPLSKREQQMVEEKAKMLLTAIDIVEVTQKKGWRR</sequence>
<dbReference type="RefSeq" id="WP_202677769.1">
    <property type="nucleotide sequence ID" value="NZ_CP068596.1"/>
</dbReference>
<keyword evidence="1" id="KW-0614">Plasmid</keyword>
<reference evidence="1 2" key="1">
    <citation type="submission" date="2021-01" db="EMBL/GenBank/DDBJ databases">
        <title>Whole genome sequence of Paenibacillus sonchi LMG 24727 for comparative genomics.</title>
        <authorList>
            <person name="Lee G."/>
            <person name="Kim M.-J."/>
            <person name="Lim K."/>
            <person name="Shin J.-H."/>
        </authorList>
    </citation>
    <scope>NUCLEOTIDE SEQUENCE [LARGE SCALE GENOMIC DNA]</scope>
    <source>
        <strain evidence="1 2">LMG 24727</strain>
        <plasmid evidence="1 2">unnamed1</plasmid>
    </source>
</reference>
<dbReference type="AlphaFoldDB" id="A0A974SGH2"/>
<proteinExistence type="predicted"/>
<geneLocation type="plasmid" evidence="1 2">
    <name>unnamed1</name>
</geneLocation>
<dbReference type="SUPFAM" id="SSF52540">
    <property type="entry name" value="P-loop containing nucleoside triphosphate hydrolases"/>
    <property type="match status" value="1"/>
</dbReference>
<dbReference type="Gene3D" id="3.40.50.300">
    <property type="entry name" value="P-loop containing nucleotide triphosphate hydrolases"/>
    <property type="match status" value="1"/>
</dbReference>
<name>A0A974SGH2_9BACL</name>
<protein>
    <recommendedName>
        <fullName evidence="3">Flp pilus assembly protein, ATPase CpaE</fullName>
    </recommendedName>
</protein>
<organism evidence="1 2">
    <name type="scientific">Paenibacillus sonchi</name>
    <dbReference type="NCBI Taxonomy" id="373687"/>
    <lineage>
        <taxon>Bacteria</taxon>
        <taxon>Bacillati</taxon>
        <taxon>Bacillota</taxon>
        <taxon>Bacilli</taxon>
        <taxon>Bacillales</taxon>
        <taxon>Paenibacillaceae</taxon>
        <taxon>Paenibacillus</taxon>
        <taxon>Paenibacillus sonchi group</taxon>
    </lineage>
</organism>
<gene>
    <name evidence="1" type="ORF">JI735_33900</name>
</gene>
<evidence type="ECO:0000313" key="1">
    <source>
        <dbReference type="EMBL" id="QQZ64644.1"/>
    </source>
</evidence>
<dbReference type="EMBL" id="CP068596">
    <property type="protein sequence ID" value="QQZ64644.1"/>
    <property type="molecule type" value="Genomic_DNA"/>
</dbReference>
<evidence type="ECO:0008006" key="3">
    <source>
        <dbReference type="Google" id="ProtNLM"/>
    </source>
</evidence>
<evidence type="ECO:0000313" key="2">
    <source>
        <dbReference type="Proteomes" id="UP000595841"/>
    </source>
</evidence>
<dbReference type="Proteomes" id="UP000595841">
    <property type="component" value="Plasmid unnamed1"/>
</dbReference>
<keyword evidence="2" id="KW-1185">Reference proteome</keyword>
<dbReference type="KEGG" id="pson:JI735_33900"/>
<dbReference type="PROSITE" id="PS51257">
    <property type="entry name" value="PROKAR_LIPOPROTEIN"/>
    <property type="match status" value="1"/>
</dbReference>
<accession>A0A974SGH2</accession>
<dbReference type="InterPro" id="IPR027417">
    <property type="entry name" value="P-loop_NTPase"/>
</dbReference>